<evidence type="ECO:0000313" key="2">
    <source>
        <dbReference type="EMBL" id="QLG72925.1"/>
    </source>
</evidence>
<dbReference type="GO" id="GO:0003676">
    <property type="term" value="F:nucleic acid binding"/>
    <property type="evidence" value="ECO:0007669"/>
    <property type="project" value="InterPro"/>
</dbReference>
<sequence>MEILGRRFSSCIRSDEYREYLVRWVRMCPFDFPTWDSFELACPETTVSKVRRLLDTIRCLVRFTCFATTENAKEPGKWFTSGTFLPPENFWSWFGKLYSRVVRENGIESSSRIAVDFDNAVVRVEGKLVSFEYVREMKKDVGHDFEALVSELREWLEFGSVGDVYTTVMGNRTISVVDDLSSQGSVFNVIPMTAVEGHIMGFRDRQDANNKGKCDRILKIINGITKLLMLAVWINPGLALRFPELSILSFSGTHRNLYFDSDDRVFLIRSRYNKNTKYDTRLLFLDEDVSAKLFWFLYILRPFTISILGNEVWKMNSSAIMGALIPQETLPDTQSVEEEAEDINFNAELYHHQMELSARLRNADSQQLGGAIFRSLVFIDVRRLVLVHRSTFVNVLLKYPKDTARRESHRIRSMRQGLCSLWRHFIEKNVLQQGATFNEEVARGFGHSYAVDQAVYGFDNARSVGPEEVPFAIAKKLCKEFQKLTTRVPAKKRPEAQTDVDESGEGRIGDAYDLMDAGNQIIPGFAFRTREQERFTNMVLTSDGGVLALQACTAFGKTMTYVLPMLVLKKTRPGKYVHFIAVPYVSLKIATIQKLKDVGLQAADMAVLISSDRKSQLRNTDVLIGTFDIFATHDTFTFINGWNEELLSEEQGIFCCGRSPRAMAGAGIPA</sequence>
<dbReference type="SUPFAM" id="SSF52540">
    <property type="entry name" value="P-loop containing nucleoside triphosphate hydrolases"/>
    <property type="match status" value="1"/>
</dbReference>
<dbReference type="Pfam" id="PF00270">
    <property type="entry name" value="DEAD"/>
    <property type="match status" value="1"/>
</dbReference>
<dbReference type="GeneID" id="59236648"/>
<proteinExistence type="predicted"/>
<name>A0A7H9B2N5_ZYGMR</name>
<keyword evidence="3" id="KW-1185">Reference proteome</keyword>
<feature type="domain" description="DEAD/DEAH-box helicase" evidence="1">
    <location>
        <begin position="530"/>
        <end position="632"/>
    </location>
</feature>
<dbReference type="Gene3D" id="3.40.50.300">
    <property type="entry name" value="P-loop containing nucleotide triphosphate hydrolases"/>
    <property type="match status" value="1"/>
</dbReference>
<organism evidence="2 3">
    <name type="scientific">Zygotorulaspora mrakii</name>
    <name type="common">Zygosaccharomyces mrakii</name>
    <dbReference type="NCBI Taxonomy" id="42260"/>
    <lineage>
        <taxon>Eukaryota</taxon>
        <taxon>Fungi</taxon>
        <taxon>Dikarya</taxon>
        <taxon>Ascomycota</taxon>
        <taxon>Saccharomycotina</taxon>
        <taxon>Saccharomycetes</taxon>
        <taxon>Saccharomycetales</taxon>
        <taxon>Saccharomycetaceae</taxon>
        <taxon>Zygotorulaspora</taxon>
    </lineage>
</organism>
<accession>A0A7H9B2N5</accession>
<protein>
    <recommendedName>
        <fullName evidence="1">DEAD/DEAH-box helicase domain-containing protein</fullName>
    </recommendedName>
</protein>
<evidence type="ECO:0000259" key="1">
    <source>
        <dbReference type="Pfam" id="PF00270"/>
    </source>
</evidence>
<dbReference type="EMBL" id="CP058607">
    <property type="protein sequence ID" value="QLG72925.1"/>
    <property type="molecule type" value="Genomic_DNA"/>
</dbReference>
<dbReference type="OrthoDB" id="4070089at2759"/>
<dbReference type="KEGG" id="zmk:HG535_0D06370"/>
<dbReference type="AlphaFoldDB" id="A0A7H9B2N5"/>
<evidence type="ECO:0000313" key="3">
    <source>
        <dbReference type="Proteomes" id="UP000509704"/>
    </source>
</evidence>
<reference evidence="2 3" key="1">
    <citation type="submission" date="2020-07" db="EMBL/GenBank/DDBJ databases">
        <title>The yeast mating-type switching endonuclease HO is a domesticated member of an unorthodox homing genetic element family.</title>
        <authorList>
            <person name="Coughlan A.Y."/>
            <person name="Lombardi L."/>
            <person name="Braun-Galleani S."/>
            <person name="Martos A.R."/>
            <person name="Galeote V."/>
            <person name="Bigey F."/>
            <person name="Dequin S."/>
            <person name="Byrne K.P."/>
            <person name="Wolfe K.H."/>
        </authorList>
    </citation>
    <scope>NUCLEOTIDE SEQUENCE [LARGE SCALE GENOMIC DNA]</scope>
    <source>
        <strain evidence="2 3">NRRL Y-6702</strain>
    </source>
</reference>
<dbReference type="GO" id="GO:0005524">
    <property type="term" value="F:ATP binding"/>
    <property type="evidence" value="ECO:0007669"/>
    <property type="project" value="InterPro"/>
</dbReference>
<dbReference type="InterPro" id="IPR011545">
    <property type="entry name" value="DEAD/DEAH_box_helicase_dom"/>
</dbReference>
<dbReference type="InterPro" id="IPR027417">
    <property type="entry name" value="P-loop_NTPase"/>
</dbReference>
<dbReference type="RefSeq" id="XP_037144652.1">
    <property type="nucleotide sequence ID" value="XM_037288757.1"/>
</dbReference>
<dbReference type="Proteomes" id="UP000509704">
    <property type="component" value="Chromosome 4"/>
</dbReference>
<gene>
    <name evidence="2" type="ORF">HG535_0D06370</name>
</gene>